<feature type="compositionally biased region" description="Polar residues" evidence="1">
    <location>
        <begin position="89"/>
        <end position="98"/>
    </location>
</feature>
<gene>
    <name evidence="2" type="ORF">SDJN03_07044</name>
</gene>
<dbReference type="AlphaFoldDB" id="A0AAV6NS95"/>
<sequence length="98" mass="11065">MEDLLGRDESPGLAARQLEEEAAEQDVESGGHAPPRTPSNQSTSWPDTGRWKTYQGEVNHLDWWRANSKKRQPNKTWSLEDMPLGTPSHRAQNGVQTK</sequence>
<name>A0AAV6NS95_9ROSI</name>
<feature type="region of interest" description="Disordered" evidence="1">
    <location>
        <begin position="1"/>
        <end position="51"/>
    </location>
</feature>
<proteinExistence type="predicted"/>
<evidence type="ECO:0000256" key="1">
    <source>
        <dbReference type="SAM" id="MobiDB-lite"/>
    </source>
</evidence>
<evidence type="ECO:0000313" key="2">
    <source>
        <dbReference type="EMBL" id="KAG6601811.1"/>
    </source>
</evidence>
<feature type="region of interest" description="Disordered" evidence="1">
    <location>
        <begin position="65"/>
        <end position="98"/>
    </location>
</feature>
<dbReference type="Proteomes" id="UP000685013">
    <property type="component" value="Chromosome 4"/>
</dbReference>
<accession>A0AAV6NS95</accession>
<comment type="caution">
    <text evidence="2">The sequence shown here is derived from an EMBL/GenBank/DDBJ whole genome shotgun (WGS) entry which is preliminary data.</text>
</comment>
<keyword evidence="3" id="KW-1185">Reference proteome</keyword>
<dbReference type="EMBL" id="JAGKQH010000004">
    <property type="protein sequence ID" value="KAG6601811.1"/>
    <property type="molecule type" value="Genomic_DNA"/>
</dbReference>
<feature type="compositionally biased region" description="Basic and acidic residues" evidence="1">
    <location>
        <begin position="1"/>
        <end position="10"/>
    </location>
</feature>
<protein>
    <submittedName>
        <fullName evidence="2">Uncharacterized protein</fullName>
    </submittedName>
</protein>
<evidence type="ECO:0000313" key="3">
    <source>
        <dbReference type="Proteomes" id="UP000685013"/>
    </source>
</evidence>
<feature type="non-terminal residue" evidence="2">
    <location>
        <position position="1"/>
    </location>
</feature>
<reference evidence="2 3" key="1">
    <citation type="journal article" date="2021" name="Hortic Res">
        <title>The domestication of Cucurbita argyrosperma as revealed by the genome of its wild relative.</title>
        <authorList>
            <person name="Barrera-Redondo J."/>
            <person name="Sanchez-de la Vega G."/>
            <person name="Aguirre-Liguori J.A."/>
            <person name="Castellanos-Morales G."/>
            <person name="Gutierrez-Guerrero Y.T."/>
            <person name="Aguirre-Dugua X."/>
            <person name="Aguirre-Planter E."/>
            <person name="Tenaillon M.I."/>
            <person name="Lira-Saade R."/>
            <person name="Eguiarte L.E."/>
        </authorList>
    </citation>
    <scope>NUCLEOTIDE SEQUENCE [LARGE SCALE GENOMIC DNA]</scope>
    <source>
        <strain evidence="2">JBR-2021</strain>
    </source>
</reference>
<organism evidence="2 3">
    <name type="scientific">Cucurbita argyrosperma subsp. sororia</name>
    <dbReference type="NCBI Taxonomy" id="37648"/>
    <lineage>
        <taxon>Eukaryota</taxon>
        <taxon>Viridiplantae</taxon>
        <taxon>Streptophyta</taxon>
        <taxon>Embryophyta</taxon>
        <taxon>Tracheophyta</taxon>
        <taxon>Spermatophyta</taxon>
        <taxon>Magnoliopsida</taxon>
        <taxon>eudicotyledons</taxon>
        <taxon>Gunneridae</taxon>
        <taxon>Pentapetalae</taxon>
        <taxon>rosids</taxon>
        <taxon>fabids</taxon>
        <taxon>Cucurbitales</taxon>
        <taxon>Cucurbitaceae</taxon>
        <taxon>Cucurbiteae</taxon>
        <taxon>Cucurbita</taxon>
    </lineage>
</organism>